<reference evidence="5" key="1">
    <citation type="journal article" date="2021" name="Cell">
        <title>Tracing the genetic footprints of vertebrate landing in non-teleost ray-finned fishes.</title>
        <authorList>
            <person name="Bi X."/>
            <person name="Wang K."/>
            <person name="Yang L."/>
            <person name="Pan H."/>
            <person name="Jiang H."/>
            <person name="Wei Q."/>
            <person name="Fang M."/>
            <person name="Yu H."/>
            <person name="Zhu C."/>
            <person name="Cai Y."/>
            <person name="He Y."/>
            <person name="Gan X."/>
            <person name="Zeng H."/>
            <person name="Yu D."/>
            <person name="Zhu Y."/>
            <person name="Jiang H."/>
            <person name="Qiu Q."/>
            <person name="Yang H."/>
            <person name="Zhang Y.E."/>
            <person name="Wang W."/>
            <person name="Zhu M."/>
            <person name="He S."/>
            <person name="Zhang G."/>
        </authorList>
    </citation>
    <scope>NUCLEOTIDE SEQUENCE</scope>
    <source>
        <strain evidence="5">Bchr_001</strain>
    </source>
</reference>
<sequence length="174" mass="19201">MLQCVTIRSFISDPVKNFISLRFVREPADSIAVRGGNVLLDCSVESSQGTPVISWKKDGIFLDSVVEDRRQQLSNGSLLIQNVVHSRHHRPDEGLYQCQATLEGVGAIVSRMAKVTVAVAEKQVHEEYNMMGLGIPVKDKQIQLATTGLSILFDILGWISIFSILTTSYPDISV</sequence>
<dbReference type="Proteomes" id="UP001166052">
    <property type="component" value="Unassembled WGS sequence"/>
</dbReference>
<dbReference type="SUPFAM" id="SSF48726">
    <property type="entry name" value="Immunoglobulin"/>
    <property type="match status" value="1"/>
</dbReference>
<name>A0ABS2Z8H2_POLSE</name>
<proteinExistence type="predicted"/>
<accession>A0ABS2Z8H2</accession>
<evidence type="ECO:0000259" key="4">
    <source>
        <dbReference type="PROSITE" id="PS50835"/>
    </source>
</evidence>
<dbReference type="SMART" id="SM00408">
    <property type="entry name" value="IGc2"/>
    <property type="match status" value="1"/>
</dbReference>
<dbReference type="PROSITE" id="PS50835">
    <property type="entry name" value="IG_LIKE"/>
    <property type="match status" value="1"/>
</dbReference>
<keyword evidence="3" id="KW-0812">Transmembrane</keyword>
<keyword evidence="2" id="KW-1015">Disulfide bond</keyword>
<comment type="caution">
    <text evidence="5">The sequence shown here is derived from an EMBL/GenBank/DDBJ whole genome shotgun (WGS) entry which is preliminary data.</text>
</comment>
<dbReference type="PANTHER" id="PTHR44170">
    <property type="entry name" value="PROTEIN SIDEKICK"/>
    <property type="match status" value="1"/>
</dbReference>
<dbReference type="InterPro" id="IPR036179">
    <property type="entry name" value="Ig-like_dom_sf"/>
</dbReference>
<dbReference type="PANTHER" id="PTHR44170:SF8">
    <property type="entry name" value="NETRIN RECEPTOR DCC"/>
    <property type="match status" value="1"/>
</dbReference>
<protein>
    <submittedName>
        <fullName evidence="5">DCC protein</fullName>
    </submittedName>
</protein>
<dbReference type="SMART" id="SM00409">
    <property type="entry name" value="IG"/>
    <property type="match status" value="1"/>
</dbReference>
<dbReference type="InterPro" id="IPR013783">
    <property type="entry name" value="Ig-like_fold"/>
</dbReference>
<evidence type="ECO:0000313" key="6">
    <source>
        <dbReference type="Proteomes" id="UP001166052"/>
    </source>
</evidence>
<dbReference type="EMBL" id="JAAWVN010026193">
    <property type="protein sequence ID" value="MBN3294321.1"/>
    <property type="molecule type" value="Genomic_DNA"/>
</dbReference>
<feature type="transmembrane region" description="Helical" evidence="3">
    <location>
        <begin position="144"/>
        <end position="165"/>
    </location>
</feature>
<feature type="non-terminal residue" evidence="5">
    <location>
        <position position="1"/>
    </location>
</feature>
<dbReference type="InterPro" id="IPR007110">
    <property type="entry name" value="Ig-like_dom"/>
</dbReference>
<keyword evidence="1" id="KW-0677">Repeat</keyword>
<dbReference type="Gene3D" id="2.60.40.10">
    <property type="entry name" value="Immunoglobulins"/>
    <property type="match status" value="1"/>
</dbReference>
<feature type="non-terminal residue" evidence="5">
    <location>
        <position position="174"/>
    </location>
</feature>
<dbReference type="CDD" id="cd05722">
    <property type="entry name" value="IgI_1_Neogenin_like"/>
    <property type="match status" value="1"/>
</dbReference>
<organism evidence="5 6">
    <name type="scientific">Polypterus senegalus</name>
    <name type="common">Senegal bichir</name>
    <dbReference type="NCBI Taxonomy" id="55291"/>
    <lineage>
        <taxon>Eukaryota</taxon>
        <taxon>Metazoa</taxon>
        <taxon>Chordata</taxon>
        <taxon>Craniata</taxon>
        <taxon>Vertebrata</taxon>
        <taxon>Euteleostomi</taxon>
        <taxon>Actinopterygii</taxon>
        <taxon>Polypteriformes</taxon>
        <taxon>Polypteridae</taxon>
        <taxon>Polypterus</taxon>
    </lineage>
</organism>
<feature type="domain" description="Ig-like" evidence="4">
    <location>
        <begin position="14"/>
        <end position="116"/>
    </location>
</feature>
<evidence type="ECO:0000256" key="2">
    <source>
        <dbReference type="ARBA" id="ARBA00023157"/>
    </source>
</evidence>
<keyword evidence="3" id="KW-0472">Membrane</keyword>
<gene>
    <name evidence="5" type="primary">Dcc_0</name>
    <name evidence="5" type="ORF">GTO92_0010178</name>
</gene>
<evidence type="ECO:0000256" key="3">
    <source>
        <dbReference type="SAM" id="Phobius"/>
    </source>
</evidence>
<keyword evidence="6" id="KW-1185">Reference proteome</keyword>
<dbReference type="InterPro" id="IPR003598">
    <property type="entry name" value="Ig_sub2"/>
</dbReference>
<evidence type="ECO:0000256" key="1">
    <source>
        <dbReference type="ARBA" id="ARBA00022737"/>
    </source>
</evidence>
<evidence type="ECO:0000313" key="5">
    <source>
        <dbReference type="EMBL" id="MBN3294321.1"/>
    </source>
</evidence>
<dbReference type="Pfam" id="PF13927">
    <property type="entry name" value="Ig_3"/>
    <property type="match status" value="1"/>
</dbReference>
<dbReference type="InterPro" id="IPR003599">
    <property type="entry name" value="Ig_sub"/>
</dbReference>
<keyword evidence="3" id="KW-1133">Transmembrane helix</keyword>